<dbReference type="InterPro" id="IPR024968">
    <property type="entry name" value="SlpA_C_lactobacillus"/>
</dbReference>
<feature type="compositionally biased region" description="Polar residues" evidence="1">
    <location>
        <begin position="57"/>
        <end position="69"/>
    </location>
</feature>
<keyword evidence="4" id="KW-1185">Reference proteome</keyword>
<dbReference type="Gene3D" id="3.80.10.10">
    <property type="entry name" value="Ribonuclease Inhibitor"/>
    <property type="match status" value="1"/>
</dbReference>
<dbReference type="InterPro" id="IPR005046">
    <property type="entry name" value="DUF285"/>
</dbReference>
<dbReference type="Pfam" id="PF03382">
    <property type="entry name" value="DUF285"/>
    <property type="match status" value="1"/>
</dbReference>
<name>A0A0K2LDZ6_9LACO</name>
<dbReference type="Pfam" id="PF03217">
    <property type="entry name" value="SlpA"/>
    <property type="match status" value="1"/>
</dbReference>
<proteinExistence type="predicted"/>
<dbReference type="EMBL" id="CP012559">
    <property type="protein sequence ID" value="ALB29524.1"/>
    <property type="molecule type" value="Genomic_DNA"/>
</dbReference>
<dbReference type="OrthoDB" id="2262814at2"/>
<feature type="compositionally biased region" description="Polar residues" evidence="1">
    <location>
        <begin position="127"/>
        <end position="138"/>
    </location>
</feature>
<dbReference type="KEGG" id="lhi:JP39_09275"/>
<dbReference type="SUPFAM" id="SSF52047">
    <property type="entry name" value="RNI-like"/>
    <property type="match status" value="1"/>
</dbReference>
<organism evidence="3 4">
    <name type="scientific">Companilactobacillus heilongjiangensis</name>
    <dbReference type="NCBI Taxonomy" id="1074467"/>
    <lineage>
        <taxon>Bacteria</taxon>
        <taxon>Bacillati</taxon>
        <taxon>Bacillota</taxon>
        <taxon>Bacilli</taxon>
        <taxon>Lactobacillales</taxon>
        <taxon>Lactobacillaceae</taxon>
        <taxon>Companilactobacillus</taxon>
    </lineage>
</organism>
<dbReference type="RefSeq" id="WP_053856742.1">
    <property type="nucleotide sequence ID" value="NZ_CP012559.1"/>
</dbReference>
<feature type="compositionally biased region" description="Basic and acidic residues" evidence="1">
    <location>
        <begin position="99"/>
        <end position="120"/>
    </location>
</feature>
<feature type="domain" description="S-layer protein C-terminal" evidence="2">
    <location>
        <begin position="715"/>
        <end position="758"/>
    </location>
</feature>
<feature type="compositionally biased region" description="Low complexity" evidence="1">
    <location>
        <begin position="674"/>
        <end position="689"/>
    </location>
</feature>
<feature type="compositionally biased region" description="Polar residues" evidence="1">
    <location>
        <begin position="700"/>
        <end position="709"/>
    </location>
</feature>
<dbReference type="Proteomes" id="UP000061546">
    <property type="component" value="Chromosome"/>
</dbReference>
<evidence type="ECO:0000259" key="2">
    <source>
        <dbReference type="Pfam" id="PF03217"/>
    </source>
</evidence>
<sequence>MRFQQLKRYSNAILKKKMYKSGRNWIVKSTLSLASGLALFGVSQLTTVQADTTDLTPVSQATSESVEQPQNDDKDVNADPATQPEQTKEDASGQNADVPQEKGIPDKGDVTSDIETKEPVIEEGEPDNSSNKPENNMAQPVEHSETDDVSSNEAPADSTDWGIDYNLSEDGTTLTINGGTLKDTTYIQGENSEPSDIKNPWITSGIDKSQVTTIRITKKVIAGKSASGLFADFSNVNQFTGLDNLDTSNTVDMSYLFRNSGNIGEQDLNNWDVSNVENFSEMFLINSNLKRLDISNWNWIMGSNFKEMFDGAMNLESLILPKSINSTSVSDKSKLMFRKMFSRNYVLTSLDISNIDMAGVNPENINELLYDEKNLQELTLAPQTNLARSIMNNPSIYYDSQDNDLNSSSVPIAVAWIATKSDDAKIKVGDVKATDMLRNMYNGSLDVHSKITWKWDYELPMKFKARYVAEDDHSKVFYTDEEYTTQPPYTYFKTHFDASKVPSNISLDDYYTGYDGRFFLTKDDEGVALIPIPKKQVTIQVIETNTAGTENKSHTFYIPIGKTGNTGIDYSKELKDFPEDREMIMYSEGATSSISEYSSLEQVQYGPELGGSIPIDDGMLKEVSKLNDNVPISEVKSNIRMFVRTYVEALGSVDESLSGMKYIFHILYEPEENNNNTSSGSHSSSSSNEVKPENNEPESINGTLGTYNDSPEVKLYDDSGTELTDRKLAPSSDWFTDETRTLNGDKYYRLATNQWAKADDVYIYHGHAANVLVNSDSIASLVTAGGKPVTDRALQANSGWYTDRYIYINNSKYYRVATNEFVSADKVQEY</sequence>
<evidence type="ECO:0000313" key="4">
    <source>
        <dbReference type="Proteomes" id="UP000061546"/>
    </source>
</evidence>
<gene>
    <name evidence="3" type="ORF">JP39_09275</name>
</gene>
<dbReference type="InterPro" id="IPR032675">
    <property type="entry name" value="LRR_dom_sf"/>
</dbReference>
<accession>A0A0K2LDZ6</accession>
<feature type="region of interest" description="Disordered" evidence="1">
    <location>
        <begin position="674"/>
        <end position="713"/>
    </location>
</feature>
<feature type="region of interest" description="Disordered" evidence="1">
    <location>
        <begin position="57"/>
        <end position="165"/>
    </location>
</feature>
<dbReference type="STRING" id="1074467.JP39_09275"/>
<reference evidence="3 4" key="1">
    <citation type="submission" date="2015-08" db="EMBL/GenBank/DDBJ databases">
        <title>Genomic sequence of Lactobacillus heilongjiangensis DSM 28069, isolated from Chinese traditional pickle.</title>
        <authorList>
            <person name="Jiang X."/>
            <person name="Zheng B."/>
            <person name="Cheng H."/>
        </authorList>
    </citation>
    <scope>NUCLEOTIDE SEQUENCE [LARGE SCALE GENOMIC DNA]</scope>
    <source>
        <strain evidence="3 4">DSM 28069</strain>
    </source>
</reference>
<evidence type="ECO:0000313" key="3">
    <source>
        <dbReference type="EMBL" id="ALB29524.1"/>
    </source>
</evidence>
<protein>
    <recommendedName>
        <fullName evidence="2">S-layer protein C-terminal domain-containing protein</fullName>
    </recommendedName>
</protein>
<evidence type="ECO:0000256" key="1">
    <source>
        <dbReference type="SAM" id="MobiDB-lite"/>
    </source>
</evidence>
<dbReference type="AlphaFoldDB" id="A0A0K2LDZ6"/>